<evidence type="ECO:0000313" key="4">
    <source>
        <dbReference type="EMBL" id="MBT1701026.1"/>
    </source>
</evidence>
<keyword evidence="2" id="KW-0732">Signal</keyword>
<dbReference type="PANTHER" id="PTHR48081:SF6">
    <property type="entry name" value="PEPTIDASE S9 PROLYL OLIGOPEPTIDASE CATALYTIC DOMAIN-CONTAINING PROTEIN"/>
    <property type="match status" value="1"/>
</dbReference>
<gene>
    <name evidence="4" type="ORF">KK083_29300</name>
</gene>
<evidence type="ECO:0000256" key="1">
    <source>
        <dbReference type="ARBA" id="ARBA00022801"/>
    </source>
</evidence>
<name>A0AAP2DR54_9BACT</name>
<organism evidence="4 5">
    <name type="scientific">Chryseosolibacter histidini</name>
    <dbReference type="NCBI Taxonomy" id="2782349"/>
    <lineage>
        <taxon>Bacteria</taxon>
        <taxon>Pseudomonadati</taxon>
        <taxon>Bacteroidota</taxon>
        <taxon>Cytophagia</taxon>
        <taxon>Cytophagales</taxon>
        <taxon>Chryseotaleaceae</taxon>
        <taxon>Chryseosolibacter</taxon>
    </lineage>
</organism>
<dbReference type="Proteomes" id="UP001319200">
    <property type="component" value="Unassembled WGS sequence"/>
</dbReference>
<protein>
    <submittedName>
        <fullName evidence="4">Alpha/beta hydrolase</fullName>
    </submittedName>
</protein>
<dbReference type="InterPro" id="IPR049492">
    <property type="entry name" value="BD-FAE-like_dom"/>
</dbReference>
<dbReference type="PANTHER" id="PTHR48081">
    <property type="entry name" value="AB HYDROLASE SUPERFAMILY PROTEIN C4A8.06C"/>
    <property type="match status" value="1"/>
</dbReference>
<dbReference type="InterPro" id="IPR050300">
    <property type="entry name" value="GDXG_lipolytic_enzyme"/>
</dbReference>
<dbReference type="GO" id="GO:0016787">
    <property type="term" value="F:hydrolase activity"/>
    <property type="evidence" value="ECO:0007669"/>
    <property type="project" value="UniProtKB-KW"/>
</dbReference>
<feature type="domain" description="BD-FAE-like" evidence="3">
    <location>
        <begin position="60"/>
        <end position="248"/>
    </location>
</feature>
<reference evidence="4 5" key="1">
    <citation type="submission" date="2021-05" db="EMBL/GenBank/DDBJ databases">
        <title>A Polyphasic approach of four new species of the genus Ohtaekwangia: Ohtaekwangia histidinii sp. nov., Ohtaekwangia cretensis sp. nov., Ohtaekwangia indiensis sp. nov., Ohtaekwangia reichenbachii sp. nov. from diverse environment.</title>
        <authorList>
            <person name="Octaviana S."/>
        </authorList>
    </citation>
    <scope>NUCLEOTIDE SEQUENCE [LARGE SCALE GENOMIC DNA]</scope>
    <source>
        <strain evidence="4 5">PWU4</strain>
    </source>
</reference>
<evidence type="ECO:0000313" key="5">
    <source>
        <dbReference type="Proteomes" id="UP001319200"/>
    </source>
</evidence>
<dbReference type="EMBL" id="JAHESF010000055">
    <property type="protein sequence ID" value="MBT1701026.1"/>
    <property type="molecule type" value="Genomic_DNA"/>
</dbReference>
<proteinExistence type="predicted"/>
<dbReference type="AlphaFoldDB" id="A0AAP2DR54"/>
<dbReference type="SUPFAM" id="SSF53474">
    <property type="entry name" value="alpha/beta-Hydrolases"/>
    <property type="match status" value="1"/>
</dbReference>
<accession>A0AAP2DR54</accession>
<comment type="caution">
    <text evidence="4">The sequence shown here is derived from an EMBL/GenBank/DDBJ whole genome shotgun (WGS) entry which is preliminary data.</text>
</comment>
<keyword evidence="1 4" id="KW-0378">Hydrolase</keyword>
<dbReference type="InterPro" id="IPR029058">
    <property type="entry name" value="AB_hydrolase_fold"/>
</dbReference>
<dbReference type="RefSeq" id="WP_254169713.1">
    <property type="nucleotide sequence ID" value="NZ_JAHESF010000055.1"/>
</dbReference>
<feature type="signal peptide" evidence="2">
    <location>
        <begin position="1"/>
        <end position="19"/>
    </location>
</feature>
<dbReference type="Gene3D" id="3.40.50.1820">
    <property type="entry name" value="alpha/beta hydrolase"/>
    <property type="match status" value="1"/>
</dbReference>
<dbReference type="Pfam" id="PF20434">
    <property type="entry name" value="BD-FAE"/>
    <property type="match status" value="1"/>
</dbReference>
<evidence type="ECO:0000259" key="3">
    <source>
        <dbReference type="Pfam" id="PF20434"/>
    </source>
</evidence>
<feature type="chain" id="PRO_5042958273" evidence="2">
    <location>
        <begin position="20"/>
        <end position="303"/>
    </location>
</feature>
<keyword evidence="5" id="KW-1185">Reference proteome</keyword>
<evidence type="ECO:0000256" key="2">
    <source>
        <dbReference type="SAM" id="SignalP"/>
    </source>
</evidence>
<sequence>MKTLYLATLFITVMTALHAQEKIYLYPASEKVTNDGFEKDKEPPFLRYFKAKPDSAHGGAILICPGGGYSHLADQHEGVDVAQFYNQYGFDAFVLNYRLNDFNQAGHRYPDQYRDVTTALRIIKMRAGEWKIDPERIGIIGFSAGGHLASMCATMHQPAIKKAKDPLERWSTRPAFAILIYPVITLSGAPAHNGSREMLLGKNPDNAFVDSLSTQNRVDEHTPPTFLVYSTDDNVVPPENGILFYQALRKHRIPASLHIYDHGGHGYGMAPKDKVLNTWPWLSVKWLERLGYKLKPKPSLPSR</sequence>